<keyword evidence="7" id="KW-0571">Peptide transport</keyword>
<evidence type="ECO:0000256" key="8">
    <source>
        <dbReference type="ARBA" id="ARBA00022967"/>
    </source>
</evidence>
<reference evidence="14" key="3">
    <citation type="submission" date="2025-09" db="UniProtKB">
        <authorList>
            <consortium name="Ensembl"/>
        </authorList>
    </citation>
    <scope>IDENTIFICATION</scope>
</reference>
<dbReference type="PANTHER" id="PTHR43394:SF14">
    <property type="entry name" value="TRANSPORTER 2, ATP BINDING CASSETTE SUBFAMILY B"/>
    <property type="match status" value="1"/>
</dbReference>
<feature type="domain" description="ABC transporter" evidence="12">
    <location>
        <begin position="503"/>
        <end position="738"/>
    </location>
</feature>
<dbReference type="GeneTree" id="ENSGT00940000155431"/>
<evidence type="ECO:0000256" key="7">
    <source>
        <dbReference type="ARBA" id="ARBA00022856"/>
    </source>
</evidence>
<dbReference type="Ensembl" id="ENSSFOT00015026030.2">
    <property type="protein sequence ID" value="ENSSFOP00015025747.2"/>
    <property type="gene ID" value="ENSSFOG00015018890.2"/>
</dbReference>
<evidence type="ECO:0000259" key="13">
    <source>
        <dbReference type="PROSITE" id="PS50929"/>
    </source>
</evidence>
<evidence type="ECO:0000256" key="11">
    <source>
        <dbReference type="SAM" id="Phobius"/>
    </source>
</evidence>
<dbReference type="InterPro" id="IPR003439">
    <property type="entry name" value="ABC_transporter-like_ATP-bd"/>
</dbReference>
<dbReference type="SUPFAM" id="SSF52540">
    <property type="entry name" value="P-loop containing nucleoside triphosphate hydrolases"/>
    <property type="match status" value="1"/>
</dbReference>
<feature type="transmembrane region" description="Helical" evidence="11">
    <location>
        <begin position="39"/>
        <end position="64"/>
    </location>
</feature>
<evidence type="ECO:0000256" key="4">
    <source>
        <dbReference type="ARBA" id="ARBA00022692"/>
    </source>
</evidence>
<dbReference type="FunFam" id="1.20.1560.10:FF:000058">
    <property type="entry name" value="ABC transporter B family member 25"/>
    <property type="match status" value="1"/>
</dbReference>
<feature type="transmembrane region" description="Helical" evidence="11">
    <location>
        <begin position="233"/>
        <end position="256"/>
    </location>
</feature>
<dbReference type="SMART" id="SM00382">
    <property type="entry name" value="AAA"/>
    <property type="match status" value="1"/>
</dbReference>
<dbReference type="PROSITE" id="PS00211">
    <property type="entry name" value="ABC_TRANSPORTER_1"/>
    <property type="match status" value="1"/>
</dbReference>
<keyword evidence="15" id="KW-1185">Reference proteome</keyword>
<dbReference type="PROSITE" id="PS50929">
    <property type="entry name" value="ABC_TM1F"/>
    <property type="match status" value="1"/>
</dbReference>
<dbReference type="GO" id="GO:0016887">
    <property type="term" value="F:ATP hydrolysis activity"/>
    <property type="evidence" value="ECO:0007669"/>
    <property type="project" value="InterPro"/>
</dbReference>
<evidence type="ECO:0000256" key="2">
    <source>
        <dbReference type="ARBA" id="ARBA00006493"/>
    </source>
</evidence>
<dbReference type="Pfam" id="PF00005">
    <property type="entry name" value="ABC_tran"/>
    <property type="match status" value="1"/>
</dbReference>
<protein>
    <submittedName>
        <fullName evidence="14">Transporter associated with antigen processing, subunit type a</fullName>
    </submittedName>
</protein>
<dbReference type="SUPFAM" id="SSF90123">
    <property type="entry name" value="ABC transporter transmembrane region"/>
    <property type="match status" value="1"/>
</dbReference>
<dbReference type="CDD" id="cd18590">
    <property type="entry name" value="ABC_6TM_TAP2"/>
    <property type="match status" value="1"/>
</dbReference>
<keyword evidence="7" id="KW-0653">Protein transport</keyword>
<dbReference type="AlphaFoldDB" id="A0A8C9V558"/>
<dbReference type="GO" id="GO:0016020">
    <property type="term" value="C:membrane"/>
    <property type="evidence" value="ECO:0007669"/>
    <property type="project" value="InterPro"/>
</dbReference>
<dbReference type="InterPro" id="IPR017871">
    <property type="entry name" value="ABC_transporter-like_CS"/>
</dbReference>
<evidence type="ECO:0000256" key="9">
    <source>
        <dbReference type="ARBA" id="ARBA00022989"/>
    </source>
</evidence>
<keyword evidence="4 11" id="KW-0812">Transmembrane</keyword>
<dbReference type="GO" id="GO:0005524">
    <property type="term" value="F:ATP binding"/>
    <property type="evidence" value="ECO:0007669"/>
    <property type="project" value="UniProtKB-KW"/>
</dbReference>
<dbReference type="PANTHER" id="PTHR43394">
    <property type="entry name" value="ATP-DEPENDENT PERMEASE MDL1, MITOCHONDRIAL"/>
    <property type="match status" value="1"/>
</dbReference>
<keyword evidence="6" id="KW-0067">ATP-binding</keyword>
<proteinExistence type="inferred from homology"/>
<keyword evidence="5" id="KW-0547">Nucleotide-binding</keyword>
<comment type="similarity">
    <text evidence="2">Belongs to the ABC transporter superfamily. ABCB family. MHC peptide exporter (TC 3.A.1.209) subfamily.</text>
</comment>
<dbReference type="Gene3D" id="3.40.50.300">
    <property type="entry name" value="P-loop containing nucleotide triphosphate hydrolases"/>
    <property type="match status" value="1"/>
</dbReference>
<dbReference type="InterPro" id="IPR039421">
    <property type="entry name" value="Type_1_exporter"/>
</dbReference>
<keyword evidence="3" id="KW-0813">Transport</keyword>
<comment type="subcellular location">
    <subcellularLocation>
        <location evidence="1">Endomembrane system</location>
        <topology evidence="1">Multi-pass membrane protein</topology>
    </subcellularLocation>
</comment>
<dbReference type="PROSITE" id="PS50893">
    <property type="entry name" value="ABC_TRANSPORTER_2"/>
    <property type="match status" value="1"/>
</dbReference>
<evidence type="ECO:0000256" key="5">
    <source>
        <dbReference type="ARBA" id="ARBA00022741"/>
    </source>
</evidence>
<keyword evidence="9 11" id="KW-1133">Transmembrane helix</keyword>
<dbReference type="Gene3D" id="1.20.1560.10">
    <property type="entry name" value="ABC transporter type 1, transmembrane domain"/>
    <property type="match status" value="1"/>
</dbReference>
<feature type="transmembrane region" description="Helical" evidence="11">
    <location>
        <begin position="163"/>
        <end position="183"/>
    </location>
</feature>
<evidence type="ECO:0000256" key="10">
    <source>
        <dbReference type="ARBA" id="ARBA00023136"/>
    </source>
</evidence>
<dbReference type="FunFam" id="3.40.50.300:FF:000140">
    <property type="entry name" value="Lipid A export ATP-binding/permease protein MsbA"/>
    <property type="match status" value="1"/>
</dbReference>
<dbReference type="Proteomes" id="UP000694397">
    <property type="component" value="Chromosome 23"/>
</dbReference>
<feature type="domain" description="ABC transmembrane type-1" evidence="13">
    <location>
        <begin position="167"/>
        <end position="470"/>
    </location>
</feature>
<dbReference type="InterPro" id="IPR011527">
    <property type="entry name" value="ABC1_TM_dom"/>
</dbReference>
<feature type="transmembrane region" description="Helical" evidence="11">
    <location>
        <begin position="203"/>
        <end position="221"/>
    </location>
</feature>
<organism evidence="14 15">
    <name type="scientific">Scleropages formosus</name>
    <name type="common">Asian bonytongue</name>
    <name type="synonym">Osteoglossum formosum</name>
    <dbReference type="NCBI Taxonomy" id="113540"/>
    <lineage>
        <taxon>Eukaryota</taxon>
        <taxon>Metazoa</taxon>
        <taxon>Chordata</taxon>
        <taxon>Craniata</taxon>
        <taxon>Vertebrata</taxon>
        <taxon>Euteleostomi</taxon>
        <taxon>Actinopterygii</taxon>
        <taxon>Neopterygii</taxon>
        <taxon>Teleostei</taxon>
        <taxon>Osteoglossocephala</taxon>
        <taxon>Osteoglossomorpha</taxon>
        <taxon>Osteoglossiformes</taxon>
        <taxon>Osteoglossidae</taxon>
        <taxon>Scleropages</taxon>
    </lineage>
</organism>
<dbReference type="GO" id="GO:0015421">
    <property type="term" value="F:ABC-type oligopeptide transporter activity"/>
    <property type="evidence" value="ECO:0007669"/>
    <property type="project" value="TreeGrafter"/>
</dbReference>
<dbReference type="Pfam" id="PF00664">
    <property type="entry name" value="ABC_membrane"/>
    <property type="match status" value="1"/>
</dbReference>
<dbReference type="InterPro" id="IPR003593">
    <property type="entry name" value="AAA+_ATPase"/>
</dbReference>
<evidence type="ECO:0000256" key="3">
    <source>
        <dbReference type="ARBA" id="ARBA00022448"/>
    </source>
</evidence>
<accession>A0A8C9V558</accession>
<keyword evidence="10 11" id="KW-0472">Membrane</keyword>
<dbReference type="OrthoDB" id="6500128at2759"/>
<name>A0A8C9V558_SCLFO</name>
<evidence type="ECO:0000256" key="6">
    <source>
        <dbReference type="ARBA" id="ARBA00022840"/>
    </source>
</evidence>
<dbReference type="CDD" id="cd03248">
    <property type="entry name" value="ABCC_TAP"/>
    <property type="match status" value="1"/>
</dbReference>
<dbReference type="InterPro" id="IPR027417">
    <property type="entry name" value="P-loop_NTPase"/>
</dbReference>
<dbReference type="InterPro" id="IPR036640">
    <property type="entry name" value="ABC1_TM_sf"/>
</dbReference>
<keyword evidence="8" id="KW-1278">Translocase</keyword>
<reference evidence="14 15" key="1">
    <citation type="submission" date="2019-04" db="EMBL/GenBank/DDBJ databases">
        <authorList>
            <consortium name="Wellcome Sanger Institute Data Sharing"/>
        </authorList>
    </citation>
    <scope>NUCLEOTIDE SEQUENCE [LARGE SCALE GENOMIC DNA]</scope>
</reference>
<reference evidence="14" key="2">
    <citation type="submission" date="2025-08" db="UniProtKB">
        <authorList>
            <consortium name="Ensembl"/>
        </authorList>
    </citation>
    <scope>IDENTIFICATION</scope>
</reference>
<evidence type="ECO:0000313" key="14">
    <source>
        <dbReference type="Ensembl" id="ENSSFOP00015025747.2"/>
    </source>
</evidence>
<sequence length="749" mass="83580">MYGALVYVVSTVCLDTAILCALSLGTAELLPLFGNHDVLGGLVCMWSVAITRWALICSLLLSNVDLKQRAVMKRWSAAHCFLGSVYESCRQVMFGGPLESGAAPLENPWQPWFLVLNTVAAAAACLFWEITFPDSNGESNGKEKKQKARVLFMRVLRFYRPDYLLLLGAFVFLSAAVLCEMFIPFYTGKVIDILGTQYHWHDFRAAIFFMGLFSITSYLSTNAAPFWLLTLRCLWFFSSLSAGCRGGLFMCAISSFTSRVKVKLFGALVHQEIGFFELTKTGDLTSRLSTDTTLMARAVALNVNVLLRTLIKTLGMLSLMCSLSWKLTVLMLMETPATGLLQSIYDAYYQRLSREVQDSMARANDVAGEAVAGIRSVRSFSTEKSESLRYGNKLLDTHKLIVRRDTVRTLYLLLRRLTGMAMQVAMLYYGRRFIQSGQMTTGNLVSFILYQTDLGDNIRTLIYIFGDMLNSVGAAGKVFEYLDRKPQVSTDGILQPDTLRGHAQFHNLTFSYPTRPDRPVLQGFSLELKPGQMTALVGPSGGGKSTCVSLLERFYQPQEGEILLDGQPLQSYQHQYLHSKVAMVGQEPVLFSGSIRDNITYGLKNCPLEKVYDAAQKANAHGFISQLEHGYDTDVGERGGQLSGGQKQRIAIARALIREPQILILDEITSCLDTETEHMIQQALVSCPSQTLLVIAHKLKTVEKADQIVLIDNGTVLEKGTHQELMDRKGSYYRLREKIFTENSPQNSH</sequence>
<evidence type="ECO:0000259" key="12">
    <source>
        <dbReference type="PROSITE" id="PS50893"/>
    </source>
</evidence>
<dbReference type="PIRSF" id="PIRSF002773">
    <property type="entry name" value="ABC_prm/ATPase_B"/>
    <property type="match status" value="1"/>
</dbReference>
<evidence type="ECO:0000256" key="1">
    <source>
        <dbReference type="ARBA" id="ARBA00004127"/>
    </source>
</evidence>
<dbReference type="GO" id="GO:0012505">
    <property type="term" value="C:endomembrane system"/>
    <property type="evidence" value="ECO:0007669"/>
    <property type="project" value="UniProtKB-SubCell"/>
</dbReference>
<evidence type="ECO:0000313" key="15">
    <source>
        <dbReference type="Proteomes" id="UP000694397"/>
    </source>
</evidence>